<comment type="similarity">
    <text evidence="1">Belongs to the methyltransferase superfamily. L-isoaspartyl/D-aspartyl protein methyltransferase family.</text>
</comment>
<dbReference type="CDD" id="cd02440">
    <property type="entry name" value="AdoMet_MTases"/>
    <property type="match status" value="1"/>
</dbReference>
<dbReference type="PANTHER" id="PTHR11579">
    <property type="entry name" value="PROTEIN-L-ISOASPARTATE O-METHYLTRANSFERASE"/>
    <property type="match status" value="1"/>
</dbReference>
<evidence type="ECO:0000256" key="2">
    <source>
        <dbReference type="ARBA" id="ARBA00013346"/>
    </source>
</evidence>
<dbReference type="EMBL" id="JAKZHW010000001">
    <property type="protein sequence ID" value="MCH8616041.1"/>
    <property type="molecule type" value="Genomic_DNA"/>
</dbReference>
<keyword evidence="5" id="KW-1185">Reference proteome</keyword>
<sequence>MTVHSPVPDFAAARQAMVDSQLRPQGVNDPAVIAAMSLVPREAFVPEGQRPLAYIDRALPIGPGRSMPPAAVTGLLLTALTVDRGESALVVGAGTGYAASVLAEMGVRVTALESSPELAAAARKHGVNVVEGPLEAGYPANAPYDFILIDGAVEMIPDALVAQLKEGGRIGAALVDQGITRLIAGRKAGGGFAFHSIADSATPALPGFQRPRAFTF</sequence>
<dbReference type="PANTHER" id="PTHR11579:SF18">
    <property type="entry name" value="PROTEIN-L-ISOASPARTATE O-METHYLTRANSFERASE"/>
    <property type="match status" value="1"/>
</dbReference>
<dbReference type="InterPro" id="IPR000682">
    <property type="entry name" value="PCMT"/>
</dbReference>
<proteinExistence type="inferred from homology"/>
<dbReference type="Proteomes" id="UP001203058">
    <property type="component" value="Unassembled WGS sequence"/>
</dbReference>
<gene>
    <name evidence="4" type="ORF">LZ016_08010</name>
</gene>
<accession>A0ABS9VM50</accession>
<comment type="caution">
    <text evidence="4">The sequence shown here is derived from an EMBL/GenBank/DDBJ whole genome shotgun (WGS) entry which is preliminary data.</text>
</comment>
<reference evidence="4 5" key="1">
    <citation type="submission" date="2022-03" db="EMBL/GenBank/DDBJ databases">
        <authorList>
            <person name="Jo J.-H."/>
            <person name="Im W.-T."/>
        </authorList>
    </citation>
    <scope>NUCLEOTIDE SEQUENCE [LARGE SCALE GENOMIC DNA]</scope>
    <source>
        <strain evidence="4 5">SM33</strain>
    </source>
</reference>
<organism evidence="4 5">
    <name type="scientific">Sphingomonas telluris</name>
    <dbReference type="NCBI Taxonomy" id="2907998"/>
    <lineage>
        <taxon>Bacteria</taxon>
        <taxon>Pseudomonadati</taxon>
        <taxon>Pseudomonadota</taxon>
        <taxon>Alphaproteobacteria</taxon>
        <taxon>Sphingomonadales</taxon>
        <taxon>Sphingomonadaceae</taxon>
        <taxon>Sphingomonas</taxon>
    </lineage>
</organism>
<evidence type="ECO:0000313" key="4">
    <source>
        <dbReference type="EMBL" id="MCH8616041.1"/>
    </source>
</evidence>
<name>A0ABS9VM50_9SPHN</name>
<protein>
    <recommendedName>
        <fullName evidence="2">Protein-L-isoaspartate O-methyltransferase</fullName>
    </recommendedName>
    <alternativeName>
        <fullName evidence="3">Protein L-isoaspartyl methyltransferase</fullName>
    </alternativeName>
</protein>
<dbReference type="RefSeq" id="WP_241446867.1">
    <property type="nucleotide sequence ID" value="NZ_JAKZHW010000001.1"/>
</dbReference>
<evidence type="ECO:0000313" key="5">
    <source>
        <dbReference type="Proteomes" id="UP001203058"/>
    </source>
</evidence>
<evidence type="ECO:0000256" key="3">
    <source>
        <dbReference type="ARBA" id="ARBA00030757"/>
    </source>
</evidence>
<dbReference type="InterPro" id="IPR029063">
    <property type="entry name" value="SAM-dependent_MTases_sf"/>
</dbReference>
<dbReference type="Gene3D" id="3.40.50.150">
    <property type="entry name" value="Vaccinia Virus protein VP39"/>
    <property type="match status" value="1"/>
</dbReference>
<evidence type="ECO:0000256" key="1">
    <source>
        <dbReference type="ARBA" id="ARBA00005369"/>
    </source>
</evidence>
<dbReference type="Pfam" id="PF01135">
    <property type="entry name" value="PCMT"/>
    <property type="match status" value="1"/>
</dbReference>
<dbReference type="SUPFAM" id="SSF53335">
    <property type="entry name" value="S-adenosyl-L-methionine-dependent methyltransferases"/>
    <property type="match status" value="1"/>
</dbReference>